<evidence type="ECO:0000256" key="1">
    <source>
        <dbReference type="ARBA" id="ARBA00004430"/>
    </source>
</evidence>
<comment type="function">
    <text evidence="9">Essential for sperm motility and is involved in the regulation of the beating frequency of motile cilia on the epithelial cells of the respiratory tract. Required for the establishment of radial spokes in sperm flagella.</text>
</comment>
<dbReference type="AlphaFoldDB" id="A0A8X6X1K0"/>
<evidence type="ECO:0000256" key="8">
    <source>
        <dbReference type="ARBA" id="ARBA00023273"/>
    </source>
</evidence>
<organism evidence="10 11">
    <name type="scientific">Trichonephila inaurata madagascariensis</name>
    <dbReference type="NCBI Taxonomy" id="2747483"/>
    <lineage>
        <taxon>Eukaryota</taxon>
        <taxon>Metazoa</taxon>
        <taxon>Ecdysozoa</taxon>
        <taxon>Arthropoda</taxon>
        <taxon>Chelicerata</taxon>
        <taxon>Arachnida</taxon>
        <taxon>Araneae</taxon>
        <taxon>Araneomorphae</taxon>
        <taxon>Entelegynae</taxon>
        <taxon>Araneoidea</taxon>
        <taxon>Nephilidae</taxon>
        <taxon>Trichonephila</taxon>
        <taxon>Trichonephila inaurata</taxon>
    </lineage>
</organism>
<reference evidence="10" key="1">
    <citation type="submission" date="2020-08" db="EMBL/GenBank/DDBJ databases">
        <title>Multicomponent nature underlies the extraordinary mechanical properties of spider dragline silk.</title>
        <authorList>
            <person name="Kono N."/>
            <person name="Nakamura H."/>
            <person name="Mori M."/>
            <person name="Yoshida Y."/>
            <person name="Ohtoshi R."/>
            <person name="Malay A.D."/>
            <person name="Moran D.A.P."/>
            <person name="Tomita M."/>
            <person name="Numata K."/>
            <person name="Arakawa K."/>
        </authorList>
    </citation>
    <scope>NUCLEOTIDE SEQUENCE</scope>
</reference>
<dbReference type="GO" id="GO:0036064">
    <property type="term" value="C:ciliary basal body"/>
    <property type="evidence" value="ECO:0007669"/>
    <property type="project" value="TreeGrafter"/>
</dbReference>
<keyword evidence="4" id="KW-0963">Cytoplasm</keyword>
<keyword evidence="8" id="KW-0966">Cell projection</keyword>
<keyword evidence="11" id="KW-1185">Reference proteome</keyword>
<comment type="subcellular location">
    <subcellularLocation>
        <location evidence="1">Cytoplasm</location>
        <location evidence="1">Cytoskeleton</location>
        <location evidence="1">Cilium axoneme</location>
    </subcellularLocation>
</comment>
<name>A0A8X6X1K0_9ARAC</name>
<dbReference type="GO" id="GO:0030030">
    <property type="term" value="P:cell projection organization"/>
    <property type="evidence" value="ECO:0007669"/>
    <property type="project" value="UniProtKB-KW"/>
</dbReference>
<evidence type="ECO:0000256" key="9">
    <source>
        <dbReference type="ARBA" id="ARBA00045321"/>
    </source>
</evidence>
<dbReference type="Proteomes" id="UP000886998">
    <property type="component" value="Unassembled WGS sequence"/>
</dbReference>
<dbReference type="GO" id="GO:0005930">
    <property type="term" value="C:axoneme"/>
    <property type="evidence" value="ECO:0007669"/>
    <property type="project" value="UniProtKB-SubCell"/>
</dbReference>
<sequence>MGILVLCNREIGIVMYNNSCYGFSNQDVMDSFRKQPAKYVASVIDCMIKIPQLIFTLQMEEKFDFPVIADISNKKTHSTQTDLSHFRRENYSQVYLPKDQYTQTKKDGSTNITRAGLPELFVRTRKTFFEWS</sequence>
<keyword evidence="5" id="KW-0970">Cilium biogenesis/degradation</keyword>
<evidence type="ECO:0000256" key="6">
    <source>
        <dbReference type="ARBA" id="ARBA00023069"/>
    </source>
</evidence>
<dbReference type="InterPro" id="IPR021897">
    <property type="entry name" value="FAP206"/>
</dbReference>
<dbReference type="EMBL" id="BMAV01004744">
    <property type="protein sequence ID" value="GFY45283.1"/>
    <property type="molecule type" value="Genomic_DNA"/>
</dbReference>
<evidence type="ECO:0000256" key="7">
    <source>
        <dbReference type="ARBA" id="ARBA00023212"/>
    </source>
</evidence>
<evidence type="ECO:0000313" key="10">
    <source>
        <dbReference type="EMBL" id="GFY45283.1"/>
    </source>
</evidence>
<keyword evidence="10" id="KW-0282">Flagellum</keyword>
<keyword evidence="6" id="KW-0969">Cilium</keyword>
<comment type="caution">
    <text evidence="10">The sequence shown here is derived from an EMBL/GenBank/DDBJ whole genome shotgun (WGS) entry which is preliminary data.</text>
</comment>
<evidence type="ECO:0000313" key="11">
    <source>
        <dbReference type="Proteomes" id="UP000886998"/>
    </source>
</evidence>
<evidence type="ECO:0000256" key="4">
    <source>
        <dbReference type="ARBA" id="ARBA00022490"/>
    </source>
</evidence>
<comment type="similarity">
    <text evidence="2">Belongs to the CFAP206 family.</text>
</comment>
<accession>A0A8X6X1K0</accession>
<gene>
    <name evidence="10" type="primary">NCL1_20634</name>
    <name evidence="10" type="ORF">TNIN_95341</name>
</gene>
<evidence type="ECO:0000256" key="5">
    <source>
        <dbReference type="ARBA" id="ARBA00022794"/>
    </source>
</evidence>
<dbReference type="Pfam" id="PF12018">
    <property type="entry name" value="FAP206"/>
    <property type="match status" value="1"/>
</dbReference>
<dbReference type="OrthoDB" id="10251073at2759"/>
<dbReference type="GO" id="GO:0003356">
    <property type="term" value="P:regulation of cilium beat frequency"/>
    <property type="evidence" value="ECO:0007669"/>
    <property type="project" value="TreeGrafter"/>
</dbReference>
<protein>
    <recommendedName>
        <fullName evidence="3">Cilia- and flagella-associated protein 206</fullName>
    </recommendedName>
</protein>
<dbReference type="PANTHER" id="PTHR21442">
    <property type="entry name" value="CILIA- AND FLAGELLA-ASSOCIATED PROTEIN 206"/>
    <property type="match status" value="1"/>
</dbReference>
<proteinExistence type="inferred from homology"/>
<dbReference type="PANTHER" id="PTHR21442:SF0">
    <property type="entry name" value="CILIA- AND FLAGELLA-ASSOCIATED PROTEIN 206"/>
    <property type="match status" value="1"/>
</dbReference>
<evidence type="ECO:0000256" key="2">
    <source>
        <dbReference type="ARBA" id="ARBA00010500"/>
    </source>
</evidence>
<evidence type="ECO:0000256" key="3">
    <source>
        <dbReference type="ARBA" id="ARBA00021602"/>
    </source>
</evidence>
<keyword evidence="7" id="KW-0206">Cytoskeleton</keyword>